<proteinExistence type="predicted"/>
<protein>
    <recommendedName>
        <fullName evidence="4">Class I SAM-dependent methyltransferase</fullName>
    </recommendedName>
</protein>
<dbReference type="Pfam" id="PF13578">
    <property type="entry name" value="Methyltransf_24"/>
    <property type="match status" value="1"/>
</dbReference>
<accession>A0ABT8ABS8</accession>
<evidence type="ECO:0000256" key="1">
    <source>
        <dbReference type="SAM" id="Coils"/>
    </source>
</evidence>
<sequence length="355" mass="39190">MAAITGMTALRSALLRIPAVRQLNEGRHRLLRALAGAAPPTTEPATAPVEAKLRQALADCEGQLDGLRTQLLHLQKDTEAMRDARREHRLFITDYAYFPSARPIEATAGGRQVAARFMRDEATIAATLRDIAARAGALGRISRDAEAPLQPFWANDWFPPFDGAALYGLIAANAPRRYIEVGSGISTRFARRAVADHGLATRIVSIDPHPHNATEGLCDETIVSRMEDMPAAFWAGLHADDMVFIDNSHRSFPGSDVTVFFTEVMPALPAGVIYGVHDIFLPWDYPQEWRERFYNEQYLLMTWLLGGGGADEVLLPVLWAYRQPALHGLLAPLWEAPGLFDGLTTHGGTFWARRG</sequence>
<dbReference type="Gene3D" id="3.40.50.150">
    <property type="entry name" value="Vaccinia Virus protein VP39"/>
    <property type="match status" value="1"/>
</dbReference>
<comment type="caution">
    <text evidence="2">The sequence shown here is derived from an EMBL/GenBank/DDBJ whole genome shotgun (WGS) entry which is preliminary data.</text>
</comment>
<organism evidence="2 3">
    <name type="scientific">Paeniroseomonas aquatica</name>
    <dbReference type="NCBI Taxonomy" id="373043"/>
    <lineage>
        <taxon>Bacteria</taxon>
        <taxon>Pseudomonadati</taxon>
        <taxon>Pseudomonadota</taxon>
        <taxon>Alphaproteobacteria</taxon>
        <taxon>Acetobacterales</taxon>
        <taxon>Acetobacteraceae</taxon>
        <taxon>Paeniroseomonas</taxon>
    </lineage>
</organism>
<keyword evidence="3" id="KW-1185">Reference proteome</keyword>
<dbReference type="EMBL" id="JAUFPN010000185">
    <property type="protein sequence ID" value="MDN3567123.1"/>
    <property type="molecule type" value="Genomic_DNA"/>
</dbReference>
<dbReference type="RefSeq" id="WP_290319133.1">
    <property type="nucleotide sequence ID" value="NZ_JAUFPN010000185.1"/>
</dbReference>
<dbReference type="Proteomes" id="UP001529369">
    <property type="component" value="Unassembled WGS sequence"/>
</dbReference>
<gene>
    <name evidence="2" type="ORF">QWZ14_22315</name>
</gene>
<name>A0ABT8ABS8_9PROT</name>
<evidence type="ECO:0000313" key="3">
    <source>
        <dbReference type="Proteomes" id="UP001529369"/>
    </source>
</evidence>
<reference evidence="3" key="1">
    <citation type="journal article" date="2019" name="Int. J. Syst. Evol. Microbiol.">
        <title>The Global Catalogue of Microorganisms (GCM) 10K type strain sequencing project: providing services to taxonomists for standard genome sequencing and annotation.</title>
        <authorList>
            <consortium name="The Broad Institute Genomics Platform"/>
            <consortium name="The Broad Institute Genome Sequencing Center for Infectious Disease"/>
            <person name="Wu L."/>
            <person name="Ma J."/>
        </authorList>
    </citation>
    <scope>NUCLEOTIDE SEQUENCE [LARGE SCALE GENOMIC DNA]</scope>
    <source>
        <strain evidence="3">CECT 7131</strain>
    </source>
</reference>
<keyword evidence="1" id="KW-0175">Coiled coil</keyword>
<dbReference type="InterPro" id="IPR029063">
    <property type="entry name" value="SAM-dependent_MTases_sf"/>
</dbReference>
<feature type="coiled-coil region" evidence="1">
    <location>
        <begin position="50"/>
        <end position="77"/>
    </location>
</feature>
<evidence type="ECO:0008006" key="4">
    <source>
        <dbReference type="Google" id="ProtNLM"/>
    </source>
</evidence>
<dbReference type="SUPFAM" id="SSF53335">
    <property type="entry name" value="S-adenosyl-L-methionine-dependent methyltransferases"/>
    <property type="match status" value="1"/>
</dbReference>
<evidence type="ECO:0000313" key="2">
    <source>
        <dbReference type="EMBL" id="MDN3567123.1"/>
    </source>
</evidence>